<feature type="signal peptide" evidence="1">
    <location>
        <begin position="1"/>
        <end position="22"/>
    </location>
</feature>
<gene>
    <name evidence="3" type="ORF">DFR36_102242</name>
</gene>
<evidence type="ECO:0000256" key="1">
    <source>
        <dbReference type="SAM" id="SignalP"/>
    </source>
</evidence>
<dbReference type="Gene3D" id="2.30.30.240">
    <property type="entry name" value="PRC-barrel domain"/>
    <property type="match status" value="1"/>
</dbReference>
<feature type="domain" description="PRC-barrel" evidence="2">
    <location>
        <begin position="50"/>
        <end position="116"/>
    </location>
</feature>
<dbReference type="AlphaFoldDB" id="A0A317RDB8"/>
<dbReference type="InterPro" id="IPR027275">
    <property type="entry name" value="PRC-brl_dom"/>
</dbReference>
<name>A0A317RDB8_9BURK</name>
<reference evidence="3 4" key="1">
    <citation type="submission" date="2018-05" db="EMBL/GenBank/DDBJ databases">
        <title>Genomic Encyclopedia of Type Strains, Phase IV (KMG-IV): sequencing the most valuable type-strain genomes for metagenomic binning, comparative biology and taxonomic classification.</title>
        <authorList>
            <person name="Goeker M."/>
        </authorList>
    </citation>
    <scope>NUCLEOTIDE SEQUENCE [LARGE SCALE GENOMIC DNA]</scope>
    <source>
        <strain evidence="3 4">DSM 26006</strain>
    </source>
</reference>
<dbReference type="RefSeq" id="WP_019373645.1">
    <property type="nucleotide sequence ID" value="NZ_ALEE01000333.1"/>
</dbReference>
<accession>A0A317RDB8</accession>
<dbReference type="OrthoDB" id="8759924at2"/>
<keyword evidence="1" id="KW-0732">Signal</keyword>
<proteinExistence type="predicted"/>
<evidence type="ECO:0000313" key="4">
    <source>
        <dbReference type="Proteomes" id="UP000246483"/>
    </source>
</evidence>
<comment type="caution">
    <text evidence="3">The sequence shown here is derived from an EMBL/GenBank/DDBJ whole genome shotgun (WGS) entry which is preliminary data.</text>
</comment>
<dbReference type="PANTHER" id="PTHR36505:SF1">
    <property type="entry name" value="BLR1072 PROTEIN"/>
    <property type="match status" value="1"/>
</dbReference>
<dbReference type="PANTHER" id="PTHR36505">
    <property type="entry name" value="BLR1072 PROTEIN"/>
    <property type="match status" value="1"/>
</dbReference>
<keyword evidence="4" id="KW-1185">Reference proteome</keyword>
<evidence type="ECO:0000259" key="2">
    <source>
        <dbReference type="Pfam" id="PF05239"/>
    </source>
</evidence>
<organism evidence="3 4">
    <name type="scientific">Melaminivora alkalimesophila</name>
    <dbReference type="NCBI Taxonomy" id="1165852"/>
    <lineage>
        <taxon>Bacteria</taxon>
        <taxon>Pseudomonadati</taxon>
        <taxon>Pseudomonadota</taxon>
        <taxon>Betaproteobacteria</taxon>
        <taxon>Burkholderiales</taxon>
        <taxon>Comamonadaceae</taxon>
        <taxon>Melaminivora</taxon>
    </lineage>
</organism>
<dbReference type="EMBL" id="QGUB01000002">
    <property type="protein sequence ID" value="PWW47864.1"/>
    <property type="molecule type" value="Genomic_DNA"/>
</dbReference>
<evidence type="ECO:0000313" key="3">
    <source>
        <dbReference type="EMBL" id="PWW47864.1"/>
    </source>
</evidence>
<dbReference type="SUPFAM" id="SSF50346">
    <property type="entry name" value="PRC-barrel domain"/>
    <property type="match status" value="1"/>
</dbReference>
<dbReference type="InterPro" id="IPR011033">
    <property type="entry name" value="PRC_barrel-like_sf"/>
</dbReference>
<dbReference type="Proteomes" id="UP000246483">
    <property type="component" value="Unassembled WGS sequence"/>
</dbReference>
<feature type="chain" id="PRO_5016359916" evidence="1">
    <location>
        <begin position="23"/>
        <end position="134"/>
    </location>
</feature>
<protein>
    <submittedName>
        <fullName evidence="3">PRC-barrel domain protein</fullName>
    </submittedName>
</protein>
<sequence length="134" mass="14207">MKLLKHALAAAVVATVPFVAQAQVAGGTVLGVTETVSARLANGWSVKKAILGESVYNDANKSEEVGKVDDIIIDTEGYVSYAIVNASKYLGLSSHLVAVPVEQFKVENGHIVLPGVTKEGLRNVPKFEYAKAKK</sequence>
<dbReference type="Pfam" id="PF05239">
    <property type="entry name" value="PRC"/>
    <property type="match status" value="1"/>
</dbReference>